<dbReference type="EMBL" id="JTBC02000002">
    <property type="protein sequence ID" value="PNO71049.1"/>
    <property type="molecule type" value="Genomic_DNA"/>
</dbReference>
<sequence length="108" mass="12723">MVDDFLKYRYGWEKFHGAVHSLCSDGDIRERLENSYIFNISHINYQNNLPEQLHEKFNELVLSLTHVQAEGDEGQVRATIKKMDELMIKKAIEDIISLYDSICRFMPK</sequence>
<reference evidence="2" key="1">
    <citation type="submission" date="2017-12" db="EMBL/GenBank/DDBJ databases">
        <title>FDA dAtabase for Regulatory Grade micrObial Sequences (FDA-ARGOS): Supporting development and validation of Infectious Disease Dx tests.</title>
        <authorList>
            <person name="Campos J."/>
            <person name="Goldberg B."/>
            <person name="Tallon L."/>
            <person name="Sadzewicz L."/>
            <person name="Sengamalay N."/>
            <person name="Ott S."/>
            <person name="Godinez A."/>
            <person name="Nagaraj S."/>
            <person name="Vavikolanu K."/>
            <person name="Vyas G."/>
            <person name="Nadendla S."/>
            <person name="Aluvathingal J."/>
            <person name="Geyer C."/>
            <person name="Nandy P."/>
            <person name="Hobson J."/>
            <person name="Sichtig H."/>
        </authorList>
    </citation>
    <scope>NUCLEOTIDE SEQUENCE [LARGE SCALE GENOMIC DNA]</scope>
    <source>
        <strain evidence="2">FDAARGOS_79</strain>
    </source>
</reference>
<protein>
    <submittedName>
        <fullName evidence="1">Uncharacterized protein</fullName>
    </submittedName>
</protein>
<accession>A0AAP8PJP9</accession>
<organism evidence="1 2">
    <name type="scientific">Serratia marcescens</name>
    <dbReference type="NCBI Taxonomy" id="615"/>
    <lineage>
        <taxon>Bacteria</taxon>
        <taxon>Pseudomonadati</taxon>
        <taxon>Pseudomonadota</taxon>
        <taxon>Gammaproteobacteria</taxon>
        <taxon>Enterobacterales</taxon>
        <taxon>Yersiniaceae</taxon>
        <taxon>Serratia</taxon>
    </lineage>
</organism>
<dbReference type="AlphaFoldDB" id="A0AAP8PJP9"/>
<gene>
    <name evidence="1" type="ORF">MC70_014020</name>
</gene>
<name>A0AAP8PJP9_SERMA</name>
<proteinExistence type="predicted"/>
<comment type="caution">
    <text evidence="1">The sequence shown here is derived from an EMBL/GenBank/DDBJ whole genome shotgun (WGS) entry which is preliminary data.</text>
</comment>
<evidence type="ECO:0000313" key="2">
    <source>
        <dbReference type="Proteomes" id="UP000030378"/>
    </source>
</evidence>
<evidence type="ECO:0000313" key="1">
    <source>
        <dbReference type="EMBL" id="PNO71049.1"/>
    </source>
</evidence>
<dbReference type="RefSeq" id="WP_102984863.1">
    <property type="nucleotide sequence ID" value="NZ_JTBC02000002.1"/>
</dbReference>
<dbReference type="Proteomes" id="UP000030378">
    <property type="component" value="Unassembled WGS sequence"/>
</dbReference>